<evidence type="ECO:0000313" key="2">
    <source>
        <dbReference type="Proteomes" id="UP000000758"/>
    </source>
</evidence>
<organism evidence="1 2">
    <name type="scientific">Cenarchaeum symbiosum (strain A)</name>
    <dbReference type="NCBI Taxonomy" id="414004"/>
    <lineage>
        <taxon>Archaea</taxon>
        <taxon>Nitrososphaerota</taxon>
        <taxon>Candidatus Cenarchaeales</taxon>
        <taxon>Candidatus Cenarchaeaceae</taxon>
        <taxon>Candidatus Cenarchaeum</taxon>
    </lineage>
</organism>
<accession>A0RVA2</accession>
<dbReference type="SUPFAM" id="SSF75011">
    <property type="entry name" value="3-carboxy-cis,cis-mucoante lactonizing enzyme"/>
    <property type="match status" value="1"/>
</dbReference>
<sequence length="556" mass="58943">MKTPSTGCILALSIAAALAIATPAYANPERTVLGPFAYVSDMVFSDDGLDAFTSVTDPDAIYHYTLSSPFDTAYPEYSDSFRLEEGGSAVGMAFSGDGAALFVVRNGMEGMMAATDQSIRAGPASIHRYDLSSPFDISAPVHAGLFELHAPETGGIVFAQGGTVMFVSSDNSVLRYELSAPYDISDPIHDTSYGLNQTEFIWEIEFSDDGTSMFASEETGVHSYELGGPYDLDNMEYAGSFDTGEQPASGLAFSDGGTELFVAGESSMSRYALSGEYDITSAQIEAPQGPLGQSAEITDEAFSSDGMIMLTVSTGPDAVHRYDLHSPHDTSSPVYAGSAELKDGGSAYGMATSDDGTVLFVSRNGNPGESISIEQYDLYAPYDITGPIHSGSFELKEGITESGGIVFVPGGTEMLISGDDSIQRYSLSAPYDITNPVHDGSYDLGEHSDVIWEIEFSDDGLLLFVSEETEVHGYELGGPYDPALRGYMGSLDTEGQRASGLAFADEGAVMFVVGGDSVSRYELPDRYDIFADAAAPSEEPGILDAIAEFFGSLLGL</sequence>
<name>A0RVA2_CENSY</name>
<keyword evidence="2" id="KW-1185">Reference proteome</keyword>
<dbReference type="HOGENOM" id="CLU_453166_0_0_2"/>
<dbReference type="STRING" id="414004.CENSYa_0636"/>
<proteinExistence type="predicted"/>
<dbReference type="Gene3D" id="2.130.10.10">
    <property type="entry name" value="YVTN repeat-like/Quinoprotein amine dehydrogenase"/>
    <property type="match status" value="1"/>
</dbReference>
<dbReference type="KEGG" id="csy:CENSYa_0636"/>
<evidence type="ECO:0000313" key="1">
    <source>
        <dbReference type="EMBL" id="ABK77269.1"/>
    </source>
</evidence>
<dbReference type="SUPFAM" id="SSF63829">
    <property type="entry name" value="Calcium-dependent phosphotriesterase"/>
    <property type="match status" value="1"/>
</dbReference>
<dbReference type="AlphaFoldDB" id="A0RVA2"/>
<dbReference type="EnsemblBacteria" id="ABK77269">
    <property type="protein sequence ID" value="ABK77269"/>
    <property type="gene ID" value="CENSYa_0636"/>
</dbReference>
<protein>
    <submittedName>
        <fullName evidence="1">Uncharacterized protein</fullName>
    </submittedName>
</protein>
<reference evidence="1 2" key="1">
    <citation type="journal article" date="2006" name="Proc. Natl. Acad. Sci. U.S.A.">
        <title>Genomic analysis of the uncultivated marine crenarchaeote Cenarchaeum symbiosum.</title>
        <authorList>
            <person name="Hallam S.J."/>
            <person name="Konstantinidis K.T."/>
            <person name="Putnam N."/>
            <person name="Schleper C."/>
            <person name="Watanabe Y."/>
            <person name="Sugahara J."/>
            <person name="Preston C."/>
            <person name="de la Torre J."/>
            <person name="Richardson P.M."/>
            <person name="DeLong E.F."/>
        </authorList>
    </citation>
    <scope>NUCLEOTIDE SEQUENCE [LARGE SCALE GENOMIC DNA]</scope>
    <source>
        <strain evidence="2">A</strain>
    </source>
</reference>
<dbReference type="Proteomes" id="UP000000758">
    <property type="component" value="Chromosome"/>
</dbReference>
<dbReference type="EMBL" id="DP000238">
    <property type="protein sequence ID" value="ABK77269.1"/>
    <property type="molecule type" value="Genomic_DNA"/>
</dbReference>
<gene>
    <name evidence="1" type="ordered locus">CENSYa_0636</name>
</gene>
<dbReference type="InterPro" id="IPR015943">
    <property type="entry name" value="WD40/YVTN_repeat-like_dom_sf"/>
</dbReference>